<keyword evidence="1" id="KW-1133">Transmembrane helix</keyword>
<dbReference type="SUPFAM" id="SSF48371">
    <property type="entry name" value="ARM repeat"/>
    <property type="match status" value="1"/>
</dbReference>
<name>A0ABR8XTR3_9BACL</name>
<reference evidence="2 3" key="1">
    <citation type="submission" date="2020-08" db="EMBL/GenBank/DDBJ databases">
        <title>A Genomic Blueprint of the Chicken Gut Microbiome.</title>
        <authorList>
            <person name="Gilroy R."/>
            <person name="Ravi A."/>
            <person name="Getino M."/>
            <person name="Pursley I."/>
            <person name="Horton D.L."/>
            <person name="Alikhan N.-F."/>
            <person name="Baker D."/>
            <person name="Gharbi K."/>
            <person name="Hall N."/>
            <person name="Watson M."/>
            <person name="Adriaenssens E.M."/>
            <person name="Foster-Nyarko E."/>
            <person name="Jarju S."/>
            <person name="Secka A."/>
            <person name="Antonio M."/>
            <person name="Oren A."/>
            <person name="Chaudhuri R."/>
            <person name="La Ragione R.M."/>
            <person name="Hildebrand F."/>
            <person name="Pallen M.J."/>
        </authorList>
    </citation>
    <scope>NUCLEOTIDE SEQUENCE [LARGE SCALE GENOMIC DNA]</scope>
    <source>
        <strain evidence="2 3">A46</strain>
    </source>
</reference>
<organism evidence="2 3">
    <name type="scientific">Solibacillus faecavium</name>
    <dbReference type="NCBI Taxonomy" id="2762221"/>
    <lineage>
        <taxon>Bacteria</taxon>
        <taxon>Bacillati</taxon>
        <taxon>Bacillota</taxon>
        <taxon>Bacilli</taxon>
        <taxon>Bacillales</taxon>
        <taxon>Caryophanaceae</taxon>
        <taxon>Solibacillus</taxon>
    </lineage>
</organism>
<dbReference type="InterPro" id="IPR011989">
    <property type="entry name" value="ARM-like"/>
</dbReference>
<protein>
    <submittedName>
        <fullName evidence="2">HEAT repeat domain-containing protein</fullName>
    </submittedName>
</protein>
<accession>A0ABR8XTR3</accession>
<keyword evidence="3" id="KW-1185">Reference proteome</keyword>
<proteinExistence type="predicted"/>
<keyword evidence="1" id="KW-0812">Transmembrane</keyword>
<keyword evidence="1" id="KW-0472">Membrane</keyword>
<gene>
    <name evidence="2" type="ORF">H9635_01190</name>
</gene>
<sequence>MMTTQFLYGAILIGVSMLLVVFFIFIYLVFKGIKRNRINAKIQEYVEQNEREWYNFLIHNEPFARQTLNKVSMMAIDHIFVSYMTTFSNEDIQRRVSEYACLNMKKYYIKQLKSRDKSVRINVLQRSLMLELDFLVPIIERHLRKPRYYETEEYILMLQVVAKFNRNLFFAHIYKPRVPFDDYEYKILLSYIDENYIDYFKNHFETLPYEIKLALLDFLSYSTNLSKAYLSFYEQLLCSEHLEIRVKVLKAITSFGMISHLKPYESFVNSPDWEERFMMAKILRFVTEEQSYDYLQRLMADSNWRVRKQAALSLLKMPGGKVILQQIVGRKKDLYAVEMAKEVMKLG</sequence>
<dbReference type="Gene3D" id="1.25.10.10">
    <property type="entry name" value="Leucine-rich Repeat Variant"/>
    <property type="match status" value="1"/>
</dbReference>
<dbReference type="Pfam" id="PF13646">
    <property type="entry name" value="HEAT_2"/>
    <property type="match status" value="1"/>
</dbReference>
<dbReference type="EMBL" id="JACSPZ010000001">
    <property type="protein sequence ID" value="MBD8035332.1"/>
    <property type="molecule type" value="Genomic_DNA"/>
</dbReference>
<dbReference type="InterPro" id="IPR016024">
    <property type="entry name" value="ARM-type_fold"/>
</dbReference>
<feature type="transmembrane region" description="Helical" evidence="1">
    <location>
        <begin position="6"/>
        <end position="30"/>
    </location>
</feature>
<comment type="caution">
    <text evidence="2">The sequence shown here is derived from an EMBL/GenBank/DDBJ whole genome shotgun (WGS) entry which is preliminary data.</text>
</comment>
<evidence type="ECO:0000313" key="2">
    <source>
        <dbReference type="EMBL" id="MBD8035332.1"/>
    </source>
</evidence>
<evidence type="ECO:0000256" key="1">
    <source>
        <dbReference type="SAM" id="Phobius"/>
    </source>
</evidence>
<evidence type="ECO:0000313" key="3">
    <source>
        <dbReference type="Proteomes" id="UP000619101"/>
    </source>
</evidence>
<dbReference type="Proteomes" id="UP000619101">
    <property type="component" value="Unassembled WGS sequence"/>
</dbReference>